<accession>K3WT21</accession>
<proteinExistence type="predicted"/>
<dbReference type="EMBL" id="GL376619">
    <property type="status" value="NOT_ANNOTATED_CDS"/>
    <property type="molecule type" value="Genomic_DNA"/>
</dbReference>
<organism evidence="13 14">
    <name type="scientific">Globisporangium ultimum (strain ATCC 200006 / CBS 805.95 / DAOM BR144)</name>
    <name type="common">Pythium ultimum</name>
    <dbReference type="NCBI Taxonomy" id="431595"/>
    <lineage>
        <taxon>Eukaryota</taxon>
        <taxon>Sar</taxon>
        <taxon>Stramenopiles</taxon>
        <taxon>Oomycota</taxon>
        <taxon>Peronosporomycetes</taxon>
        <taxon>Pythiales</taxon>
        <taxon>Pythiaceae</taxon>
        <taxon>Globisporangium</taxon>
    </lineage>
</organism>
<comment type="subcellular location">
    <subcellularLocation>
        <location evidence="3">Cytoplasm</location>
    </subcellularLocation>
    <subcellularLocation>
        <location evidence="2">Nucleus</location>
    </subcellularLocation>
</comment>
<dbReference type="PANTHER" id="PTHR46822">
    <property type="entry name" value="COILED-COIL ALPHA-HELICAL ROD PROTEIN 1"/>
    <property type="match status" value="1"/>
</dbReference>
<dbReference type="OMA" id="VWAHRLE"/>
<reference evidence="14" key="2">
    <citation type="submission" date="2010-04" db="EMBL/GenBank/DDBJ databases">
        <authorList>
            <person name="Buell R."/>
            <person name="Hamilton J."/>
            <person name="Hostetler J."/>
        </authorList>
    </citation>
    <scope>NUCLEOTIDE SEQUENCE [LARGE SCALE GENOMIC DNA]</scope>
    <source>
        <strain evidence="14">DAOM:BR144</strain>
    </source>
</reference>
<evidence type="ECO:0000256" key="4">
    <source>
        <dbReference type="ARBA" id="ARBA00016468"/>
    </source>
</evidence>
<evidence type="ECO:0000256" key="6">
    <source>
        <dbReference type="ARBA" id="ARBA00022490"/>
    </source>
</evidence>
<evidence type="ECO:0000256" key="2">
    <source>
        <dbReference type="ARBA" id="ARBA00004123"/>
    </source>
</evidence>
<feature type="coiled-coil region" evidence="11">
    <location>
        <begin position="462"/>
        <end position="567"/>
    </location>
</feature>
<dbReference type="InParanoid" id="K3WT21"/>
<evidence type="ECO:0000256" key="1">
    <source>
        <dbReference type="ARBA" id="ARBA00003936"/>
    </source>
</evidence>
<evidence type="ECO:0000256" key="7">
    <source>
        <dbReference type="ARBA" id="ARBA00022782"/>
    </source>
</evidence>
<reference evidence="14" key="1">
    <citation type="journal article" date="2010" name="Genome Biol.">
        <title>Genome sequence of the necrotrophic plant pathogen Pythium ultimum reveals original pathogenicity mechanisms and effector repertoire.</title>
        <authorList>
            <person name="Levesque C.A."/>
            <person name="Brouwer H."/>
            <person name="Cano L."/>
            <person name="Hamilton J.P."/>
            <person name="Holt C."/>
            <person name="Huitema E."/>
            <person name="Raffaele S."/>
            <person name="Robideau G.P."/>
            <person name="Thines M."/>
            <person name="Win J."/>
            <person name="Zerillo M.M."/>
            <person name="Beakes G.W."/>
            <person name="Boore J.L."/>
            <person name="Busam D."/>
            <person name="Dumas B."/>
            <person name="Ferriera S."/>
            <person name="Fuerstenberg S.I."/>
            <person name="Gachon C.M."/>
            <person name="Gaulin E."/>
            <person name="Govers F."/>
            <person name="Grenville-Briggs L."/>
            <person name="Horner N."/>
            <person name="Hostetler J."/>
            <person name="Jiang R.H."/>
            <person name="Johnson J."/>
            <person name="Krajaejun T."/>
            <person name="Lin H."/>
            <person name="Meijer H.J."/>
            <person name="Moore B."/>
            <person name="Morris P."/>
            <person name="Phuntmart V."/>
            <person name="Puiu D."/>
            <person name="Shetty J."/>
            <person name="Stajich J.E."/>
            <person name="Tripathy S."/>
            <person name="Wawra S."/>
            <person name="van West P."/>
            <person name="Whitty B.R."/>
            <person name="Coutinho P.M."/>
            <person name="Henrissat B."/>
            <person name="Martin F."/>
            <person name="Thomas P.D."/>
            <person name="Tyler B.M."/>
            <person name="De Vries R.P."/>
            <person name="Kamoun S."/>
            <person name="Yandell M."/>
            <person name="Tisserat N."/>
            <person name="Buell C.R."/>
        </authorList>
    </citation>
    <scope>NUCLEOTIDE SEQUENCE</scope>
    <source>
        <strain evidence="14">DAOM:BR144</strain>
    </source>
</reference>
<keyword evidence="14" id="KW-1185">Reference proteome</keyword>
<dbReference type="Proteomes" id="UP000019132">
    <property type="component" value="Unassembled WGS sequence"/>
</dbReference>
<dbReference type="GO" id="GO:0005737">
    <property type="term" value="C:cytoplasm"/>
    <property type="evidence" value="ECO:0007669"/>
    <property type="project" value="UniProtKB-SubCell"/>
</dbReference>
<comment type="function">
    <text evidence="1">May be a regulator of keratinocyte proliferation or differentiation.</text>
</comment>
<reference evidence="13" key="3">
    <citation type="submission" date="2015-02" db="UniProtKB">
        <authorList>
            <consortium name="EnsemblProtists"/>
        </authorList>
    </citation>
    <scope>IDENTIFICATION</scope>
    <source>
        <strain evidence="13">DAOM BR144</strain>
    </source>
</reference>
<feature type="coiled-coil region" evidence="11">
    <location>
        <begin position="594"/>
        <end position="621"/>
    </location>
</feature>
<dbReference type="HOGENOM" id="CLU_011563_0_0_1"/>
<dbReference type="InterPro" id="IPR009800">
    <property type="entry name" value="HCR"/>
</dbReference>
<dbReference type="PANTHER" id="PTHR46822:SF1">
    <property type="entry name" value="COILED-COIL ALPHA-HELICAL ROD PROTEIN 1"/>
    <property type="match status" value="1"/>
</dbReference>
<name>K3WT21_GLOUD</name>
<evidence type="ECO:0000313" key="13">
    <source>
        <dbReference type="EnsemblProtists" id="PYU1_T008115"/>
    </source>
</evidence>
<keyword evidence="8 11" id="KW-0175">Coiled coil</keyword>
<evidence type="ECO:0000256" key="5">
    <source>
        <dbReference type="ARBA" id="ARBA00022473"/>
    </source>
</evidence>
<keyword evidence="7" id="KW-0221">Differentiation</keyword>
<dbReference type="GO" id="GO:0005814">
    <property type="term" value="C:centriole"/>
    <property type="evidence" value="ECO:0007669"/>
    <property type="project" value="TreeGrafter"/>
</dbReference>
<dbReference type="GO" id="GO:0005634">
    <property type="term" value="C:nucleus"/>
    <property type="evidence" value="ECO:0007669"/>
    <property type="project" value="UniProtKB-SubCell"/>
</dbReference>
<protein>
    <recommendedName>
        <fullName evidence="4">Coiled-coil alpha-helical rod protein 1</fullName>
    </recommendedName>
    <alternativeName>
        <fullName evidence="10">Alpha-helical coiled-coil rod protein</fullName>
    </alternativeName>
</protein>
<evidence type="ECO:0000256" key="10">
    <source>
        <dbReference type="ARBA" id="ARBA00031932"/>
    </source>
</evidence>
<dbReference type="VEuPathDB" id="FungiDB:PYU1_G008099"/>
<keyword evidence="6" id="KW-0963">Cytoplasm</keyword>
<evidence type="ECO:0000256" key="3">
    <source>
        <dbReference type="ARBA" id="ARBA00004496"/>
    </source>
</evidence>
<feature type="region of interest" description="Disordered" evidence="12">
    <location>
        <begin position="1"/>
        <end position="47"/>
    </location>
</feature>
<evidence type="ECO:0000256" key="11">
    <source>
        <dbReference type="SAM" id="Coils"/>
    </source>
</evidence>
<keyword evidence="9" id="KW-0539">Nucleus</keyword>
<dbReference type="AlphaFoldDB" id="K3WT21"/>
<dbReference type="EnsemblProtists" id="PYU1_T008115">
    <property type="protein sequence ID" value="PYU1_T008115"/>
    <property type="gene ID" value="PYU1_G008099"/>
</dbReference>
<dbReference type="eggNOG" id="ENOG502S0KI">
    <property type="taxonomic scope" value="Eukaryota"/>
</dbReference>
<evidence type="ECO:0000256" key="12">
    <source>
        <dbReference type="SAM" id="MobiDB-lite"/>
    </source>
</evidence>
<evidence type="ECO:0000256" key="9">
    <source>
        <dbReference type="ARBA" id="ARBA00023242"/>
    </source>
</evidence>
<dbReference type="GO" id="GO:0030154">
    <property type="term" value="P:cell differentiation"/>
    <property type="evidence" value="ECO:0007669"/>
    <property type="project" value="UniProtKB-KW"/>
</dbReference>
<dbReference type="Pfam" id="PF07111">
    <property type="entry name" value="HCR"/>
    <property type="match status" value="1"/>
</dbReference>
<evidence type="ECO:0000313" key="14">
    <source>
        <dbReference type="Proteomes" id="UP000019132"/>
    </source>
</evidence>
<sequence>MTPTKGKSVGGENVATNTQMARRTRSYPDRSQHVKLSSPVAGETTTTPEHTRLLLNRVEALESILSIQDKSIQQALVQFGYTQSSDGDQDVGAVEKSAELYTQLLSTWREKAISLMVQIKSMELLQNDQTRELACQAEEVEATRSRLAQECELWKQKSIDIEAQRDLERGYQQQCSLAETKAVSAVRTLSIEREKLQQVAEAVAFFSARENLMVSKMENLYTVLRRLEAFERRLVYLSERITIASGLVANREARLRNSEAAIDAERRIWSHRFKQMKDNLAVDEIGSAVYQLSASEVGDKAKSKRMSSSGKYLRPATEAAFRSLFHRLDPYDTGLVKSQTLLDSLSVDIGVLHAVGSQEKHEKLVNHVQAAMRHRSTYGTVGGNITWGELLLFFMPESATSFDWQADGLNDLPVQGHPNCSGDNSVPPVFDHLNNKGPSNVDPTHTTKQHRLDRKALERLSREELINQVIFLRDDRDQLSKRVADDARELMRRVKGVRHDWKEKLDQLIERNEELQSEFSKQEKAAELLRKQLEVTERDLGETKHHLESLRREILIKESEFARMKADMKTQREECVRREQEIWQKELQDVNFSHSLLKTENVKLELHIRQLERDIAKRNDAIAVNESQKVAYLEEKVQKR</sequence>
<evidence type="ECO:0000256" key="8">
    <source>
        <dbReference type="ARBA" id="ARBA00023054"/>
    </source>
</evidence>
<keyword evidence="5" id="KW-0217">Developmental protein</keyword>
<dbReference type="GO" id="GO:0006611">
    <property type="term" value="P:protein export from nucleus"/>
    <property type="evidence" value="ECO:0007669"/>
    <property type="project" value="TreeGrafter"/>
</dbReference>